<dbReference type="GO" id="GO:0015267">
    <property type="term" value="F:channel activity"/>
    <property type="evidence" value="ECO:0007669"/>
    <property type="project" value="InterPro"/>
</dbReference>
<dbReference type="SUPFAM" id="SSF81338">
    <property type="entry name" value="Aquaporin-like"/>
    <property type="match status" value="1"/>
</dbReference>
<feature type="transmembrane region" description="Helical" evidence="8">
    <location>
        <begin position="108"/>
        <end position="129"/>
    </location>
</feature>
<dbReference type="AlphaFoldDB" id="A0A218WPQ1"/>
<evidence type="ECO:0000256" key="7">
    <source>
        <dbReference type="SAM" id="MobiDB-lite"/>
    </source>
</evidence>
<evidence type="ECO:0000256" key="6">
    <source>
        <dbReference type="RuleBase" id="RU000477"/>
    </source>
</evidence>
<dbReference type="PANTHER" id="PTHR45724">
    <property type="entry name" value="AQUAPORIN NIP2-1"/>
    <property type="match status" value="1"/>
</dbReference>
<proteinExistence type="inferred from homology"/>
<keyword evidence="4 8" id="KW-1133">Transmembrane helix</keyword>
<feature type="transmembrane region" description="Helical" evidence="8">
    <location>
        <begin position="75"/>
        <end position="96"/>
    </location>
</feature>
<evidence type="ECO:0000256" key="5">
    <source>
        <dbReference type="ARBA" id="ARBA00023136"/>
    </source>
</evidence>
<keyword evidence="5 8" id="KW-0472">Membrane</keyword>
<feature type="compositionally biased region" description="Polar residues" evidence="7">
    <location>
        <begin position="23"/>
        <end position="35"/>
    </location>
</feature>
<feature type="region of interest" description="Disordered" evidence="7">
    <location>
        <begin position="23"/>
        <end position="43"/>
    </location>
</feature>
<protein>
    <recommendedName>
        <fullName evidence="11">Aquaporin NIP7-1</fullName>
    </recommendedName>
</protein>
<evidence type="ECO:0000256" key="4">
    <source>
        <dbReference type="ARBA" id="ARBA00022989"/>
    </source>
</evidence>
<evidence type="ECO:0008006" key="11">
    <source>
        <dbReference type="Google" id="ProtNLM"/>
    </source>
</evidence>
<dbReference type="InterPro" id="IPR022357">
    <property type="entry name" value="MIP_CS"/>
</dbReference>
<evidence type="ECO:0000256" key="2">
    <source>
        <dbReference type="ARBA" id="ARBA00022448"/>
    </source>
</evidence>
<keyword evidence="3 6" id="KW-0812">Transmembrane</keyword>
<dbReference type="InterPro" id="IPR000425">
    <property type="entry name" value="MIP"/>
</dbReference>
<evidence type="ECO:0000313" key="10">
    <source>
        <dbReference type="Proteomes" id="UP000197138"/>
    </source>
</evidence>
<dbReference type="PROSITE" id="PS00221">
    <property type="entry name" value="MIP"/>
    <property type="match status" value="1"/>
</dbReference>
<keyword evidence="2 6" id="KW-0813">Transport</keyword>
<sequence length="304" mass="32286">MLKDDSGDLKSLTMNQLPINRSFPTISDEASTSSISRDDREKGSHSLQKLGKVLLEKLMFGYSLDGVNLDPVRMVVAEFVGTFILMFCICGIIAITELLKGNVGLLEYAATVGLTVVIVVFAIGHISCAHVNPAVTISFAIFSSFPWSRVPLYIVAQLTGSVSATFVAAAVYGVETNIMTTRPIHGSSSAFWVEFIATFIIVFLAASVSYNYKSVGYLSGIVMGMAIAVAVMITGPVSGGSLNPARSLGPAIVSWDFHFMWIYVAAPISGAITGALAYCLLQLELKPAVYSPESCPSASLLGCA</sequence>
<feature type="transmembrane region" description="Helical" evidence="8">
    <location>
        <begin position="191"/>
        <end position="210"/>
    </location>
</feature>
<dbReference type="InterPro" id="IPR034294">
    <property type="entry name" value="Aquaporin_transptr"/>
</dbReference>
<accession>A0A218WPQ1</accession>
<dbReference type="Proteomes" id="UP000197138">
    <property type="component" value="Unassembled WGS sequence"/>
</dbReference>
<evidence type="ECO:0000256" key="3">
    <source>
        <dbReference type="ARBA" id="ARBA00022692"/>
    </source>
</evidence>
<name>A0A218WPQ1_PUNGR</name>
<feature type="transmembrane region" description="Helical" evidence="8">
    <location>
        <begin position="150"/>
        <end position="171"/>
    </location>
</feature>
<gene>
    <name evidence="9" type="ORF">CDL15_Pgr008524</name>
</gene>
<comment type="subcellular location">
    <subcellularLocation>
        <location evidence="1">Membrane</location>
        <topology evidence="1">Multi-pass membrane protein</topology>
    </subcellularLocation>
</comment>
<comment type="similarity">
    <text evidence="6">Belongs to the MIP/aquaporin (TC 1.A.8) family.</text>
</comment>
<reference evidence="10" key="1">
    <citation type="journal article" date="2017" name="Plant J.">
        <title>The pomegranate (Punica granatum L.) genome and the genomics of punicalagin biosynthesis.</title>
        <authorList>
            <person name="Qin G."/>
            <person name="Xu C."/>
            <person name="Ming R."/>
            <person name="Tang H."/>
            <person name="Guyot R."/>
            <person name="Kramer E.M."/>
            <person name="Hu Y."/>
            <person name="Yi X."/>
            <person name="Qi Y."/>
            <person name="Xu X."/>
            <person name="Gao Z."/>
            <person name="Pan H."/>
            <person name="Jian J."/>
            <person name="Tian Y."/>
            <person name="Yue Z."/>
            <person name="Xu Y."/>
        </authorList>
    </citation>
    <scope>NUCLEOTIDE SEQUENCE [LARGE SCALE GENOMIC DNA]</scope>
    <source>
        <strain evidence="10">cv. Dabenzi</strain>
    </source>
</reference>
<organism evidence="9 10">
    <name type="scientific">Punica granatum</name>
    <name type="common">Pomegranate</name>
    <dbReference type="NCBI Taxonomy" id="22663"/>
    <lineage>
        <taxon>Eukaryota</taxon>
        <taxon>Viridiplantae</taxon>
        <taxon>Streptophyta</taxon>
        <taxon>Embryophyta</taxon>
        <taxon>Tracheophyta</taxon>
        <taxon>Spermatophyta</taxon>
        <taxon>Magnoliopsida</taxon>
        <taxon>eudicotyledons</taxon>
        <taxon>Gunneridae</taxon>
        <taxon>Pentapetalae</taxon>
        <taxon>rosids</taxon>
        <taxon>malvids</taxon>
        <taxon>Myrtales</taxon>
        <taxon>Lythraceae</taxon>
        <taxon>Punica</taxon>
    </lineage>
</organism>
<dbReference type="GO" id="GO:0016020">
    <property type="term" value="C:membrane"/>
    <property type="evidence" value="ECO:0007669"/>
    <property type="project" value="UniProtKB-SubCell"/>
</dbReference>
<dbReference type="PANTHER" id="PTHR45724:SF26">
    <property type="entry name" value="AQUAPORIN NIP7-1-RELATED"/>
    <property type="match status" value="1"/>
</dbReference>
<feature type="transmembrane region" description="Helical" evidence="8">
    <location>
        <begin position="259"/>
        <end position="281"/>
    </location>
</feature>
<dbReference type="InterPro" id="IPR023271">
    <property type="entry name" value="Aquaporin-like"/>
</dbReference>
<evidence type="ECO:0000256" key="8">
    <source>
        <dbReference type="SAM" id="Phobius"/>
    </source>
</evidence>
<dbReference type="EMBL" id="MTKT01003794">
    <property type="protein sequence ID" value="OWM74211.1"/>
    <property type="molecule type" value="Genomic_DNA"/>
</dbReference>
<dbReference type="Pfam" id="PF00230">
    <property type="entry name" value="MIP"/>
    <property type="match status" value="1"/>
</dbReference>
<evidence type="ECO:0000256" key="1">
    <source>
        <dbReference type="ARBA" id="ARBA00004141"/>
    </source>
</evidence>
<evidence type="ECO:0000313" key="9">
    <source>
        <dbReference type="EMBL" id="OWM74211.1"/>
    </source>
</evidence>
<feature type="transmembrane region" description="Helical" evidence="8">
    <location>
        <begin position="217"/>
        <end position="239"/>
    </location>
</feature>
<comment type="caution">
    <text evidence="9">The sequence shown here is derived from an EMBL/GenBank/DDBJ whole genome shotgun (WGS) entry which is preliminary data.</text>
</comment>
<dbReference type="Gene3D" id="1.20.1080.10">
    <property type="entry name" value="Glycerol uptake facilitator protein"/>
    <property type="match status" value="1"/>
</dbReference>
<dbReference type="PRINTS" id="PR00783">
    <property type="entry name" value="MINTRINSICP"/>
</dbReference>